<evidence type="ECO:0000256" key="2">
    <source>
        <dbReference type="ARBA" id="ARBA00023054"/>
    </source>
</evidence>
<dbReference type="RefSeq" id="WP_025437021.1">
    <property type="nucleotide sequence ID" value="NZ_CP007453.1"/>
</dbReference>
<dbReference type="Gene3D" id="1.10.287.470">
    <property type="entry name" value="Helix hairpin bin"/>
    <property type="match status" value="1"/>
</dbReference>
<protein>
    <submittedName>
        <fullName evidence="5">RND family efflux transporter, MFP subunit</fullName>
    </submittedName>
</protein>
<dbReference type="EMBL" id="CP007453">
    <property type="protein sequence ID" value="AHM58185.1"/>
    <property type="molecule type" value="Genomic_DNA"/>
</dbReference>
<organism evidence="5 6">
    <name type="scientific">Peptoclostridium acidaminophilum DSM 3953</name>
    <dbReference type="NCBI Taxonomy" id="1286171"/>
    <lineage>
        <taxon>Bacteria</taxon>
        <taxon>Bacillati</taxon>
        <taxon>Bacillota</taxon>
        <taxon>Clostridia</taxon>
        <taxon>Peptostreptococcales</taxon>
        <taxon>Peptoclostridiaceae</taxon>
        <taxon>Peptoclostridium</taxon>
    </lineage>
</organism>
<dbReference type="eggNOG" id="COG0845">
    <property type="taxonomic scope" value="Bacteria"/>
</dbReference>
<geneLocation type="plasmid" evidence="5 6">
    <name>EAL2_808p</name>
</geneLocation>
<gene>
    <name evidence="5" type="ORF">EAL2_808p06820</name>
</gene>
<dbReference type="Gene3D" id="2.40.420.20">
    <property type="match status" value="1"/>
</dbReference>
<dbReference type="PANTHER" id="PTHR32347:SF14">
    <property type="entry name" value="EFFLUX SYSTEM COMPONENT YKNX-RELATED"/>
    <property type="match status" value="1"/>
</dbReference>
<proteinExistence type="predicted"/>
<sequence length="414" mass="45321">MGRFKSKKFIIIAAVLLISAVAAYTIIRMNSQGAALEVEKLQVDKTRITSDVIISGTIRSGDEAEINSELEDAVKAVYVKEGERVSKGQMLAALETDVLRTRLDSARIDLDIADRELKDSVEGTALYRLEKDADSKRIEYESAKSDYEKTASLYDNGAVSKKELDDAQKRLASAKNSYDISLNDIQEEKSGSSRKIKEMQVEKQRLALELAQSQYDDAVLKSPVDGTVVYANCKVGIEARLQKPMFVVHNLDKLQVHANVSQFEIHKVRIGQEAIITGDAFPDSKLAGRISYIAPSALAEGTQTEKSVLVKLDIIDPPSGIKTGFSADVDIVTGEKEDALVVPYEALLLKSDGKHYVYKIEGGKLREIPIELGIEGDLKVEAISALLKAGDVLAANPDDSFKDGLKVMVKGEQK</sequence>
<dbReference type="HOGENOM" id="CLU_018816_1_2_9"/>
<evidence type="ECO:0000256" key="1">
    <source>
        <dbReference type="ARBA" id="ARBA00004196"/>
    </source>
</evidence>
<dbReference type="Proteomes" id="UP000019591">
    <property type="component" value="Plasmid EAL2_808p"/>
</dbReference>
<dbReference type="InterPro" id="IPR058636">
    <property type="entry name" value="Beta-barrel_YknX"/>
</dbReference>
<dbReference type="InterPro" id="IPR050465">
    <property type="entry name" value="UPF0194_transport"/>
</dbReference>
<reference evidence="5 6" key="1">
    <citation type="journal article" date="2014" name="Genome Announc.">
        <title>Complete Genome Sequence of Amino Acid-Utilizing Eubacterium acidaminophilum al-2 (DSM 3953).</title>
        <authorList>
            <person name="Poehlein A."/>
            <person name="Andreesen J.R."/>
            <person name="Daniel R."/>
        </authorList>
    </citation>
    <scope>NUCLEOTIDE SEQUENCE [LARGE SCALE GENOMIC DNA]</scope>
    <source>
        <strain evidence="5 6">DSM 3953</strain>
        <plasmid evidence="6">Plasmid EAL2_808p</plasmid>
    </source>
</reference>
<dbReference type="PATRIC" id="fig|1286171.3.peg.2865"/>
<keyword evidence="6" id="KW-1185">Reference proteome</keyword>
<evidence type="ECO:0000313" key="5">
    <source>
        <dbReference type="EMBL" id="AHM58185.1"/>
    </source>
</evidence>
<dbReference type="KEGG" id="eac:EAL2_808p06820"/>
<evidence type="ECO:0000256" key="3">
    <source>
        <dbReference type="SAM" id="Coils"/>
    </source>
</evidence>
<dbReference type="SUPFAM" id="SSF111369">
    <property type="entry name" value="HlyD-like secretion proteins"/>
    <property type="match status" value="1"/>
</dbReference>
<keyword evidence="2 3" id="KW-0175">Coiled coil</keyword>
<dbReference type="Gene3D" id="2.40.50.100">
    <property type="match status" value="1"/>
</dbReference>
<evidence type="ECO:0000313" key="6">
    <source>
        <dbReference type="Proteomes" id="UP000019591"/>
    </source>
</evidence>
<accession>W8TBI3</accession>
<keyword evidence="5" id="KW-0614">Plasmid</keyword>
<dbReference type="AlphaFoldDB" id="W8TBI3"/>
<dbReference type="OrthoDB" id="9777308at2"/>
<comment type="subcellular location">
    <subcellularLocation>
        <location evidence="1">Cell envelope</location>
    </subcellularLocation>
</comment>
<dbReference type="PANTHER" id="PTHR32347">
    <property type="entry name" value="EFFLUX SYSTEM COMPONENT YKNX-RELATED"/>
    <property type="match status" value="1"/>
</dbReference>
<feature type="coiled-coil region" evidence="3">
    <location>
        <begin position="164"/>
        <end position="202"/>
    </location>
</feature>
<dbReference type="Pfam" id="PF25990">
    <property type="entry name" value="Beta-barrel_YknX"/>
    <property type="match status" value="1"/>
</dbReference>
<dbReference type="GO" id="GO:0030313">
    <property type="term" value="C:cell envelope"/>
    <property type="evidence" value="ECO:0007669"/>
    <property type="project" value="UniProtKB-SubCell"/>
</dbReference>
<dbReference type="Gene3D" id="2.40.30.170">
    <property type="match status" value="1"/>
</dbReference>
<name>W8TBI3_PEPAC</name>
<evidence type="ECO:0000259" key="4">
    <source>
        <dbReference type="Pfam" id="PF25990"/>
    </source>
</evidence>
<feature type="domain" description="YknX-like beta-barrel" evidence="4">
    <location>
        <begin position="254"/>
        <end position="331"/>
    </location>
</feature>